<protein>
    <submittedName>
        <fullName evidence="7">Methyl-accepting chemotaxis protein</fullName>
    </submittedName>
</protein>
<dbReference type="Gene3D" id="1.10.287.950">
    <property type="entry name" value="Methyl-accepting chemotaxis protein"/>
    <property type="match status" value="1"/>
</dbReference>
<dbReference type="PRINTS" id="PR00260">
    <property type="entry name" value="CHEMTRNSDUCR"/>
</dbReference>
<dbReference type="GO" id="GO:0005886">
    <property type="term" value="C:plasma membrane"/>
    <property type="evidence" value="ECO:0007669"/>
    <property type="project" value="TreeGrafter"/>
</dbReference>
<dbReference type="CDD" id="cd11386">
    <property type="entry name" value="MCP_signal"/>
    <property type="match status" value="1"/>
</dbReference>
<dbReference type="InterPro" id="IPR004090">
    <property type="entry name" value="Chemotax_Me-accpt_rcpt"/>
</dbReference>
<evidence type="ECO:0000256" key="2">
    <source>
        <dbReference type="ARBA" id="ARBA00029447"/>
    </source>
</evidence>
<dbReference type="EMBL" id="CP020953">
    <property type="protein sequence ID" value="AWI05510.1"/>
    <property type="molecule type" value="Genomic_DNA"/>
</dbReference>
<dbReference type="OrthoDB" id="9814363at2"/>
<keyword evidence="4" id="KW-0472">Membrane</keyword>
<dbReference type="AlphaFoldDB" id="A0A2U8DSB0"/>
<dbReference type="SUPFAM" id="SSF158472">
    <property type="entry name" value="HAMP domain-like"/>
    <property type="match status" value="1"/>
</dbReference>
<dbReference type="InterPro" id="IPR024478">
    <property type="entry name" value="HlyB_4HB_MCP"/>
</dbReference>
<evidence type="ECO:0000256" key="3">
    <source>
        <dbReference type="PROSITE-ProRule" id="PRU00284"/>
    </source>
</evidence>
<sequence>MKWYYNMKISSKLILGFIIVAMLAGFIGIIGIFSLQSTQKTSQYIMTNYGNSQGKLVFIVESFQQSRAAVRDLIIETDPNNYKTYQDIISNNDVTILKNLAELKKTVQNQTELENYNKLEKSINDYKSVRDRIVELAIQNKKAEAYELLKKPGGQIANIASTSIDENIKLNLTTGAELSSKAQNSANKTMLMLIIIAVIAVVASILLGYYISNIISKPIKKLLKSADSISEGNLNISIDIHSKDEVGNLAQAFEKMVIAINSLVTDTNELVDAAVEGKLDVRADAAKHSGDYKKIVEGINKTLDEVTRPIKESAEVLKEMANGNLNIHVKGDYKGEHAKIKHALNDTIDSLYSYITEISEVLEEMSNSNLQLSINNEYKGDFSRIKDALNLIIESFNEVFTEINRAADQVSGGSNQVSDGSQALSQGATEQASAIEELSVSITEVATQTKENATNATQASELANSVKDGAVLGNSHMKDMLKSMEEINEASSNISKIIKVIDDIAFQTNILALNAAVEAARAGQHGKGFAVVAEEVRNLAARSASAAKQTTDLIEGSIKKVEVGTKIANNTAKSLDEIVVRVSKASTLVGEIAAASNEQATAISQINKGIEQVSSVVQTNSATAEESAAASEELSSQALVLKNMIGKFKLKGGSSLANNNIYTSDHENRRQFKNNSLNYNEAAASKSKPRISLSDAEFGKY</sequence>
<dbReference type="InterPro" id="IPR051310">
    <property type="entry name" value="MCP_chemotaxis"/>
</dbReference>
<evidence type="ECO:0000313" key="8">
    <source>
        <dbReference type="Proteomes" id="UP000244910"/>
    </source>
</evidence>
<dbReference type="PROSITE" id="PS50885">
    <property type="entry name" value="HAMP"/>
    <property type="match status" value="2"/>
</dbReference>
<dbReference type="SMART" id="SM00283">
    <property type="entry name" value="MA"/>
    <property type="match status" value="1"/>
</dbReference>
<dbReference type="InterPro" id="IPR003660">
    <property type="entry name" value="HAMP_dom"/>
</dbReference>
<dbReference type="Proteomes" id="UP000244910">
    <property type="component" value="Chromosome"/>
</dbReference>
<proteinExistence type="inferred from homology"/>
<dbReference type="PANTHER" id="PTHR43531">
    <property type="entry name" value="PROTEIN ICFG"/>
    <property type="match status" value="1"/>
</dbReference>
<accession>A0A2U8DSB0</accession>
<feature type="domain" description="HAMP" evidence="6">
    <location>
        <begin position="304"/>
        <end position="356"/>
    </location>
</feature>
<feature type="transmembrane region" description="Helical" evidence="4">
    <location>
        <begin position="190"/>
        <end position="211"/>
    </location>
</feature>
<keyword evidence="3" id="KW-0807">Transducer</keyword>
<dbReference type="GO" id="GO:0006935">
    <property type="term" value="P:chemotaxis"/>
    <property type="evidence" value="ECO:0007669"/>
    <property type="project" value="UniProtKB-KW"/>
</dbReference>
<dbReference type="InterPro" id="IPR004089">
    <property type="entry name" value="MCPsignal_dom"/>
</dbReference>
<evidence type="ECO:0000259" key="6">
    <source>
        <dbReference type="PROSITE" id="PS50885"/>
    </source>
</evidence>
<feature type="domain" description="HAMP" evidence="6">
    <location>
        <begin position="213"/>
        <end position="265"/>
    </location>
</feature>
<keyword evidence="4" id="KW-1133">Transmembrane helix</keyword>
<dbReference type="Pfam" id="PF12729">
    <property type="entry name" value="4HB_MCP_1"/>
    <property type="match status" value="1"/>
</dbReference>
<dbReference type="Gene3D" id="1.20.120.1530">
    <property type="match status" value="1"/>
</dbReference>
<dbReference type="Pfam" id="PF00672">
    <property type="entry name" value="HAMP"/>
    <property type="match status" value="1"/>
</dbReference>
<dbReference type="Pfam" id="PF00015">
    <property type="entry name" value="MCPsignal"/>
    <property type="match status" value="1"/>
</dbReference>
<keyword evidence="8" id="KW-1185">Reference proteome</keyword>
<dbReference type="SUPFAM" id="SSF58104">
    <property type="entry name" value="Methyl-accepting chemotaxis protein (MCP) signaling domain"/>
    <property type="match status" value="2"/>
</dbReference>
<dbReference type="RefSeq" id="WP_034853656.1">
    <property type="nucleotide sequence ID" value="NZ_CP020953.1"/>
</dbReference>
<gene>
    <name evidence="7" type="ORF">B9W14_13690</name>
</gene>
<evidence type="ECO:0000259" key="5">
    <source>
        <dbReference type="PROSITE" id="PS50111"/>
    </source>
</evidence>
<reference evidence="8" key="1">
    <citation type="submission" date="2017-04" db="EMBL/GenBank/DDBJ databases">
        <authorList>
            <person name="Song Y."/>
            <person name="Cho B.-K."/>
        </authorList>
    </citation>
    <scope>NUCLEOTIDE SEQUENCE [LARGE SCALE GENOMIC DNA]</scope>
    <source>
        <strain evidence="8">SL1</strain>
    </source>
</reference>
<comment type="similarity">
    <text evidence="2">Belongs to the methyl-accepting chemotaxis (MCP) protein family.</text>
</comment>
<organism evidence="7 8">
    <name type="scientific">Clostridium drakei</name>
    <dbReference type="NCBI Taxonomy" id="332101"/>
    <lineage>
        <taxon>Bacteria</taxon>
        <taxon>Bacillati</taxon>
        <taxon>Bacillota</taxon>
        <taxon>Clostridia</taxon>
        <taxon>Eubacteriales</taxon>
        <taxon>Clostridiaceae</taxon>
        <taxon>Clostridium</taxon>
    </lineage>
</organism>
<dbReference type="PROSITE" id="PS50111">
    <property type="entry name" value="CHEMOTAXIS_TRANSDUC_2"/>
    <property type="match status" value="1"/>
</dbReference>
<name>A0A2U8DSB0_9CLOT</name>
<keyword evidence="4" id="KW-0812">Transmembrane</keyword>
<dbReference type="Pfam" id="PF18947">
    <property type="entry name" value="HAMP_2"/>
    <property type="match status" value="1"/>
</dbReference>
<dbReference type="SMART" id="SM00304">
    <property type="entry name" value="HAMP"/>
    <property type="match status" value="2"/>
</dbReference>
<evidence type="ECO:0000256" key="1">
    <source>
        <dbReference type="ARBA" id="ARBA00022500"/>
    </source>
</evidence>
<dbReference type="GO" id="GO:0007165">
    <property type="term" value="P:signal transduction"/>
    <property type="evidence" value="ECO:0007669"/>
    <property type="project" value="UniProtKB-KW"/>
</dbReference>
<feature type="transmembrane region" description="Helical" evidence="4">
    <location>
        <begin position="13"/>
        <end position="35"/>
    </location>
</feature>
<dbReference type="FunFam" id="1.10.287.950:FF:000001">
    <property type="entry name" value="Methyl-accepting chemotaxis sensory transducer"/>
    <property type="match status" value="1"/>
</dbReference>
<evidence type="ECO:0000313" key="7">
    <source>
        <dbReference type="EMBL" id="AWI05510.1"/>
    </source>
</evidence>
<dbReference type="PANTHER" id="PTHR43531:SF11">
    <property type="entry name" value="METHYL-ACCEPTING CHEMOTAXIS PROTEIN 3"/>
    <property type="match status" value="1"/>
</dbReference>
<feature type="domain" description="Methyl-accepting transducer" evidence="5">
    <location>
        <begin position="406"/>
        <end position="635"/>
    </location>
</feature>
<dbReference type="KEGG" id="cdrk:B9W14_13690"/>
<evidence type="ECO:0000256" key="4">
    <source>
        <dbReference type="SAM" id="Phobius"/>
    </source>
</evidence>
<keyword evidence="1" id="KW-0145">Chemotaxis</keyword>
<dbReference type="CDD" id="cd06225">
    <property type="entry name" value="HAMP"/>
    <property type="match status" value="2"/>
</dbReference>
<dbReference type="GO" id="GO:0004888">
    <property type="term" value="F:transmembrane signaling receptor activity"/>
    <property type="evidence" value="ECO:0007669"/>
    <property type="project" value="InterPro"/>
</dbReference>